<name>A0A4S4FHR6_9MICO</name>
<sequence>MTIDTGSTPVSVLDRAALRLGLRLILWGRRERPQMDPVELHRRAEVRRAAARERDRIIAASYLYRL</sequence>
<dbReference type="AlphaFoldDB" id="A0A4S4FHR6"/>
<comment type="caution">
    <text evidence="1">The sequence shown here is derived from an EMBL/GenBank/DDBJ whole genome shotgun (WGS) entry which is preliminary data.</text>
</comment>
<organism evidence="1 2">
    <name type="scientific">Naasia lichenicola</name>
    <dbReference type="NCBI Taxonomy" id="2565933"/>
    <lineage>
        <taxon>Bacteria</taxon>
        <taxon>Bacillati</taxon>
        <taxon>Actinomycetota</taxon>
        <taxon>Actinomycetes</taxon>
        <taxon>Micrococcales</taxon>
        <taxon>Microbacteriaceae</taxon>
        <taxon>Naasia</taxon>
    </lineage>
</organism>
<gene>
    <name evidence="1" type="ORF">E6C64_17970</name>
</gene>
<reference evidence="1 2" key="1">
    <citation type="submission" date="2019-04" db="EMBL/GenBank/DDBJ databases">
        <authorList>
            <person name="Jiang L."/>
        </authorList>
    </citation>
    <scope>NUCLEOTIDE SEQUENCE [LARGE SCALE GENOMIC DNA]</scope>
    <source>
        <strain evidence="1 2">YIM 131853</strain>
    </source>
</reference>
<evidence type="ECO:0000313" key="2">
    <source>
        <dbReference type="Proteomes" id="UP000309133"/>
    </source>
</evidence>
<dbReference type="EMBL" id="SSSM01000006">
    <property type="protein sequence ID" value="THG28675.1"/>
    <property type="molecule type" value="Genomic_DNA"/>
</dbReference>
<protein>
    <submittedName>
        <fullName evidence="1">Uncharacterized protein</fullName>
    </submittedName>
</protein>
<dbReference type="RefSeq" id="WP_136429085.1">
    <property type="nucleotide sequence ID" value="NZ_SSSM01000006.1"/>
</dbReference>
<keyword evidence="2" id="KW-1185">Reference proteome</keyword>
<dbReference type="Proteomes" id="UP000309133">
    <property type="component" value="Unassembled WGS sequence"/>
</dbReference>
<accession>A0A4S4FHR6</accession>
<evidence type="ECO:0000313" key="1">
    <source>
        <dbReference type="EMBL" id="THG28675.1"/>
    </source>
</evidence>
<proteinExistence type="predicted"/>